<dbReference type="PROSITE" id="PS51186">
    <property type="entry name" value="GNAT"/>
    <property type="match status" value="1"/>
</dbReference>
<feature type="domain" description="N-acetyltransferase" evidence="1">
    <location>
        <begin position="5"/>
        <end position="217"/>
    </location>
</feature>
<evidence type="ECO:0000313" key="2">
    <source>
        <dbReference type="EMBL" id="SCJ60471.1"/>
    </source>
</evidence>
<dbReference type="InterPro" id="IPR016181">
    <property type="entry name" value="Acyl_CoA_acyltransferase"/>
</dbReference>
<gene>
    <name evidence="2" type="ORF">SAMEA3545359_01018</name>
</gene>
<dbReference type="InterPro" id="IPR000182">
    <property type="entry name" value="GNAT_dom"/>
</dbReference>
<sequence>MRQEVILRALQKSDLGAIEDIIRRAWHYDDLAGPDTARQLAAVFLRSCLKNQTFVRVAAVDGVPVGVIMGRSDRSYRWRLREAAGQAAAILRLLASREGRAVSRIFRSVDSIDRQLLAPRRAMFQGELSFFAVREDCRGLGVGQKLFDALRTYMRREDVQRFYLFTDTSCNYGFYEHQGMRRCARQDHIFDMGGRREEMHFFLYSSPPAEQWEKTDEKAGAR</sequence>
<keyword evidence="2" id="KW-0808">Transferase</keyword>
<dbReference type="Gene3D" id="3.40.630.30">
    <property type="match status" value="1"/>
</dbReference>
<organism evidence="2">
    <name type="scientific">uncultured Anaerotruncus sp</name>
    <dbReference type="NCBI Taxonomy" id="905011"/>
    <lineage>
        <taxon>Bacteria</taxon>
        <taxon>Bacillati</taxon>
        <taxon>Bacillota</taxon>
        <taxon>Clostridia</taxon>
        <taxon>Eubacteriales</taxon>
        <taxon>Oscillospiraceae</taxon>
        <taxon>Anaerotruncus</taxon>
        <taxon>environmental samples</taxon>
    </lineage>
</organism>
<proteinExistence type="predicted"/>
<evidence type="ECO:0000259" key="1">
    <source>
        <dbReference type="PROSITE" id="PS51186"/>
    </source>
</evidence>
<reference evidence="2" key="1">
    <citation type="submission" date="2015-09" db="EMBL/GenBank/DDBJ databases">
        <authorList>
            <consortium name="Pathogen Informatics"/>
        </authorList>
    </citation>
    <scope>NUCLEOTIDE SEQUENCE</scope>
    <source>
        <strain evidence="2">2789STDY5834896</strain>
    </source>
</reference>
<dbReference type="GO" id="GO:0016747">
    <property type="term" value="F:acyltransferase activity, transferring groups other than amino-acyl groups"/>
    <property type="evidence" value="ECO:0007669"/>
    <property type="project" value="InterPro"/>
</dbReference>
<protein>
    <submittedName>
        <fullName evidence="2">Predicted acetyltransferase</fullName>
    </submittedName>
</protein>
<name>A0A1C6HSH2_9FIRM</name>
<dbReference type="EMBL" id="FMHG01000001">
    <property type="protein sequence ID" value="SCJ60471.1"/>
    <property type="molecule type" value="Genomic_DNA"/>
</dbReference>
<dbReference type="SUPFAM" id="SSF55729">
    <property type="entry name" value="Acyl-CoA N-acyltransferases (Nat)"/>
    <property type="match status" value="1"/>
</dbReference>
<dbReference type="AlphaFoldDB" id="A0A1C6HSH2"/>
<dbReference type="CDD" id="cd04301">
    <property type="entry name" value="NAT_SF"/>
    <property type="match status" value="1"/>
</dbReference>
<dbReference type="Pfam" id="PF00583">
    <property type="entry name" value="Acetyltransf_1"/>
    <property type="match status" value="1"/>
</dbReference>
<accession>A0A1C6HSH2</accession>